<dbReference type="EMBL" id="DAKRPA010000028">
    <property type="protein sequence ID" value="DBA02656.1"/>
    <property type="molecule type" value="Genomic_DNA"/>
</dbReference>
<accession>A0AAV2Z8M4</accession>
<dbReference type="Proteomes" id="UP001146120">
    <property type="component" value="Unassembled WGS sequence"/>
</dbReference>
<reference evidence="1" key="1">
    <citation type="submission" date="2022-11" db="EMBL/GenBank/DDBJ databases">
        <authorList>
            <person name="Morgan W.R."/>
            <person name="Tartar A."/>
        </authorList>
    </citation>
    <scope>NUCLEOTIDE SEQUENCE</scope>
    <source>
        <strain evidence="1">ARSEF 373</strain>
    </source>
</reference>
<protein>
    <submittedName>
        <fullName evidence="1">Uncharacterized protein</fullName>
    </submittedName>
</protein>
<dbReference type="AlphaFoldDB" id="A0AAV2Z8M4"/>
<organism evidence="1 2">
    <name type="scientific">Lagenidium giganteum</name>
    <dbReference type="NCBI Taxonomy" id="4803"/>
    <lineage>
        <taxon>Eukaryota</taxon>
        <taxon>Sar</taxon>
        <taxon>Stramenopiles</taxon>
        <taxon>Oomycota</taxon>
        <taxon>Peronosporomycetes</taxon>
        <taxon>Pythiales</taxon>
        <taxon>Pythiaceae</taxon>
    </lineage>
</organism>
<name>A0AAV2Z8M4_9STRA</name>
<proteinExistence type="predicted"/>
<evidence type="ECO:0000313" key="2">
    <source>
        <dbReference type="Proteomes" id="UP001146120"/>
    </source>
</evidence>
<reference evidence="1" key="2">
    <citation type="journal article" date="2023" name="Microbiol Resour">
        <title>Decontamination and Annotation of the Draft Genome Sequence of the Oomycete Lagenidium giganteum ARSEF 373.</title>
        <authorList>
            <person name="Morgan W.R."/>
            <person name="Tartar A."/>
        </authorList>
    </citation>
    <scope>NUCLEOTIDE SEQUENCE</scope>
    <source>
        <strain evidence="1">ARSEF 373</strain>
    </source>
</reference>
<comment type="caution">
    <text evidence="1">The sequence shown here is derived from an EMBL/GenBank/DDBJ whole genome shotgun (WGS) entry which is preliminary data.</text>
</comment>
<gene>
    <name evidence="1" type="ORF">N0F65_010481</name>
</gene>
<keyword evidence="2" id="KW-1185">Reference proteome</keyword>
<sequence length="215" mass="24557">MAFFGLTNLGSQSPFDVAKETPLHVFERADFQHAFMQSLHPGFTPFSESEDEVAAAKELLASATMTYDQLPSMLRCLYKCPKGVDNVPQTVTSLVKRHFEPYEANNRVFSLPVFLEEMDRLKIVSEQQEIKTAPSSYSKGSVRTREYVSNLEFRGALVKHHRMDRNPRDKQLLPVTDTQSIGWKQPEVFSERKPSKSCEETRYAAAMVKAGVYYY</sequence>
<evidence type="ECO:0000313" key="1">
    <source>
        <dbReference type="EMBL" id="DBA02656.1"/>
    </source>
</evidence>